<dbReference type="PANTHER" id="PTHR43300">
    <property type="entry name" value="ACETYLTRANSFERASE"/>
    <property type="match status" value="1"/>
</dbReference>
<dbReference type="EMBL" id="SDMQ01000001">
    <property type="protein sequence ID" value="TBT88792.1"/>
    <property type="molecule type" value="Genomic_DNA"/>
</dbReference>
<keyword evidence="1 3" id="KW-0808">Transferase</keyword>
<dbReference type="OrthoDB" id="2643438at2"/>
<keyword evidence="4" id="KW-1185">Reference proteome</keyword>
<name>A0A4Q9KI69_9ACTN</name>
<dbReference type="CDD" id="cd03349">
    <property type="entry name" value="LbH_XAT"/>
    <property type="match status" value="1"/>
</dbReference>
<organism evidence="3 4">
    <name type="scientific">Propioniciclava sinopodophylli</name>
    <dbReference type="NCBI Taxonomy" id="1837344"/>
    <lineage>
        <taxon>Bacteria</taxon>
        <taxon>Bacillati</taxon>
        <taxon>Actinomycetota</taxon>
        <taxon>Actinomycetes</taxon>
        <taxon>Propionibacteriales</taxon>
        <taxon>Propionibacteriaceae</taxon>
        <taxon>Propioniciclava</taxon>
    </lineage>
</organism>
<comment type="caution">
    <text evidence="3">The sequence shown here is derived from an EMBL/GenBank/DDBJ whole genome shotgun (WGS) entry which is preliminary data.</text>
</comment>
<sequence>MAGYLRASPDRAPFLNGTRGPAVWVRKATAKLRRAAERLDPAREVTLPPGTRLDARPDLRQYDIGRFSWGHVTVSNRSPGARFSMGQFCSLAYGCHVLLGGEHRADFVSTYRFPAYEPFREVFSDPGLETSTSKGDVLIGNDVWIGHQSLIMSGVEVGDGAVVGAGSVVRRSVPPYAIVAGNPARVLGFRFPPEQIEALLRIRWWDWPVEQIMEHLPLLASHDVQAFIDACEPPAPA</sequence>
<dbReference type="Proteomes" id="UP000292373">
    <property type="component" value="Unassembled WGS sequence"/>
</dbReference>
<dbReference type="Pfam" id="PF00132">
    <property type="entry name" value="Hexapep"/>
    <property type="match status" value="1"/>
</dbReference>
<dbReference type="PANTHER" id="PTHR43300:SF11">
    <property type="entry name" value="ACETYLTRANSFERASE RV3034C-RELATED"/>
    <property type="match status" value="1"/>
</dbReference>
<protein>
    <submittedName>
        <fullName evidence="3">CatB-related O-acetyltransferase</fullName>
    </submittedName>
</protein>
<evidence type="ECO:0000256" key="2">
    <source>
        <dbReference type="ARBA" id="ARBA00022737"/>
    </source>
</evidence>
<evidence type="ECO:0000256" key="1">
    <source>
        <dbReference type="ARBA" id="ARBA00022679"/>
    </source>
</evidence>
<evidence type="ECO:0000313" key="4">
    <source>
        <dbReference type="Proteomes" id="UP000292373"/>
    </source>
</evidence>
<dbReference type="GO" id="GO:0016740">
    <property type="term" value="F:transferase activity"/>
    <property type="evidence" value="ECO:0007669"/>
    <property type="project" value="UniProtKB-KW"/>
</dbReference>
<dbReference type="InterPro" id="IPR050179">
    <property type="entry name" value="Trans_hexapeptide_repeat"/>
</dbReference>
<dbReference type="InterPro" id="IPR001451">
    <property type="entry name" value="Hexapep"/>
</dbReference>
<evidence type="ECO:0000313" key="3">
    <source>
        <dbReference type="EMBL" id="TBT88792.1"/>
    </source>
</evidence>
<dbReference type="Gene3D" id="2.160.10.10">
    <property type="entry name" value="Hexapeptide repeat proteins"/>
    <property type="match status" value="1"/>
</dbReference>
<dbReference type="AlphaFoldDB" id="A0A4Q9KI69"/>
<dbReference type="InterPro" id="IPR018357">
    <property type="entry name" value="Hexapep_transf_CS"/>
</dbReference>
<keyword evidence="2" id="KW-0677">Repeat</keyword>
<dbReference type="InterPro" id="IPR011004">
    <property type="entry name" value="Trimer_LpxA-like_sf"/>
</dbReference>
<reference evidence="3 4" key="1">
    <citation type="submission" date="2019-01" db="EMBL/GenBank/DDBJ databases">
        <title>Lactibacter flavus gen. nov., sp. nov., a novel bacterium of the family Propionibacteriaceae isolated from raw milk and dairy products.</title>
        <authorList>
            <person name="Huptas C."/>
            <person name="Wenning M."/>
            <person name="Breitenwieser F."/>
            <person name="Doll E."/>
            <person name="Von Neubeck M."/>
            <person name="Busse H.-J."/>
            <person name="Scherer S."/>
        </authorList>
    </citation>
    <scope>NUCLEOTIDE SEQUENCE [LARGE SCALE GENOMIC DNA]</scope>
    <source>
        <strain evidence="3 4">KCTC 33808</strain>
    </source>
</reference>
<gene>
    <name evidence="3" type="ORF">ET989_01420</name>
</gene>
<proteinExistence type="predicted"/>
<accession>A0A4Q9KI69</accession>
<dbReference type="PROSITE" id="PS00101">
    <property type="entry name" value="HEXAPEP_TRANSFERASES"/>
    <property type="match status" value="1"/>
</dbReference>
<dbReference type="SUPFAM" id="SSF51161">
    <property type="entry name" value="Trimeric LpxA-like enzymes"/>
    <property type="match status" value="1"/>
</dbReference>